<comment type="similarity">
    <text evidence="1">Belongs to the ribosome-inactivating protein family.</text>
</comment>
<feature type="signal peptide" evidence="2">
    <location>
        <begin position="1"/>
        <end position="23"/>
    </location>
</feature>
<reference evidence="4" key="1">
    <citation type="journal article" date="2019" name="Nat. Commun.">
        <title>The genome of broomcorn millet.</title>
        <authorList>
            <person name="Zou C."/>
            <person name="Miki D."/>
            <person name="Li D."/>
            <person name="Tang Q."/>
            <person name="Xiao L."/>
            <person name="Rajput S."/>
            <person name="Deng P."/>
            <person name="Jia W."/>
            <person name="Huang R."/>
            <person name="Zhang M."/>
            <person name="Sun Y."/>
            <person name="Hu J."/>
            <person name="Fu X."/>
            <person name="Schnable P.S."/>
            <person name="Li F."/>
            <person name="Zhang H."/>
            <person name="Feng B."/>
            <person name="Zhu X."/>
            <person name="Liu R."/>
            <person name="Schnable J.C."/>
            <person name="Zhu J.-K."/>
            <person name="Zhang H."/>
        </authorList>
    </citation>
    <scope>NUCLEOTIDE SEQUENCE [LARGE SCALE GENOMIC DNA]</scope>
</reference>
<sequence>MAISYMALIHWIVNVALFQQAAADNNNVPQIVTQEAGDNQYTFGLTADRGFFRVVVIPPAEFADQQETLHLIFSCRDLYLLGFVHNGQCLVFQDALLDGSGHLQHPQAYRPLPFKGSYTDTHFSSVHIGAWELYLSYDSLLNYSNRPRHEHQVAVHRIMVAISEACRFSEWRRHVQALLNSGMAKPADDERLFSELFKHWSTTSKGARRGAALFEVRAGDGFPNVREAPPEPAHWCGVEPAASQRALNL</sequence>
<dbReference type="SUPFAM" id="SSF56371">
    <property type="entry name" value="Ribosome inactivating proteins (RIP)"/>
    <property type="match status" value="1"/>
</dbReference>
<dbReference type="Proteomes" id="UP000275267">
    <property type="component" value="Unassembled WGS sequence"/>
</dbReference>
<comment type="caution">
    <text evidence="3">The sequence shown here is derived from an EMBL/GenBank/DDBJ whole genome shotgun (WGS) entry which is preliminary data.</text>
</comment>
<keyword evidence="1" id="KW-0800">Toxin</keyword>
<keyword evidence="1" id="KW-0652">Protein synthesis inhibitor</keyword>
<evidence type="ECO:0000313" key="4">
    <source>
        <dbReference type="Proteomes" id="UP000275267"/>
    </source>
</evidence>
<dbReference type="GO" id="GO:0030598">
    <property type="term" value="F:rRNA N-glycosylase activity"/>
    <property type="evidence" value="ECO:0007669"/>
    <property type="project" value="UniProtKB-EC"/>
</dbReference>
<name>A0A3L6RP11_PANMI</name>
<dbReference type="EC" id="3.2.2.22" evidence="1"/>
<protein>
    <recommendedName>
        <fullName evidence="1">rRNA N-glycosylase</fullName>
        <ecNumber evidence="1">3.2.2.22</ecNumber>
    </recommendedName>
</protein>
<dbReference type="InterPro" id="IPR016138">
    <property type="entry name" value="Ribosome_inactivat_prot_sub1"/>
</dbReference>
<dbReference type="GO" id="GO:0017148">
    <property type="term" value="P:negative regulation of translation"/>
    <property type="evidence" value="ECO:0007669"/>
    <property type="project" value="UniProtKB-KW"/>
</dbReference>
<gene>
    <name evidence="3" type="ORF">C2845_PM11G13160</name>
</gene>
<feature type="chain" id="PRO_5018087923" description="rRNA N-glycosylase" evidence="2">
    <location>
        <begin position="24"/>
        <end position="249"/>
    </location>
</feature>
<dbReference type="GO" id="GO:0090729">
    <property type="term" value="F:toxin activity"/>
    <property type="evidence" value="ECO:0007669"/>
    <property type="project" value="UniProtKB-KW"/>
</dbReference>
<keyword evidence="1" id="KW-0378">Hydrolase</keyword>
<dbReference type="AlphaFoldDB" id="A0A3L6RP11"/>
<accession>A0A3L6RP11</accession>
<dbReference type="InterPro" id="IPR036041">
    <property type="entry name" value="Ribosome-inact_prot_sf"/>
</dbReference>
<keyword evidence="1" id="KW-0611">Plant defense</keyword>
<organism evidence="3 4">
    <name type="scientific">Panicum miliaceum</name>
    <name type="common">Proso millet</name>
    <name type="synonym">Broomcorn millet</name>
    <dbReference type="NCBI Taxonomy" id="4540"/>
    <lineage>
        <taxon>Eukaryota</taxon>
        <taxon>Viridiplantae</taxon>
        <taxon>Streptophyta</taxon>
        <taxon>Embryophyta</taxon>
        <taxon>Tracheophyta</taxon>
        <taxon>Spermatophyta</taxon>
        <taxon>Magnoliopsida</taxon>
        <taxon>Liliopsida</taxon>
        <taxon>Poales</taxon>
        <taxon>Poaceae</taxon>
        <taxon>PACMAD clade</taxon>
        <taxon>Panicoideae</taxon>
        <taxon>Panicodae</taxon>
        <taxon>Paniceae</taxon>
        <taxon>Panicinae</taxon>
        <taxon>Panicum</taxon>
        <taxon>Panicum sect. Panicum</taxon>
    </lineage>
</organism>
<dbReference type="GO" id="GO:0006952">
    <property type="term" value="P:defense response"/>
    <property type="evidence" value="ECO:0007669"/>
    <property type="project" value="UniProtKB-KW"/>
</dbReference>
<dbReference type="InterPro" id="IPR001574">
    <property type="entry name" value="Ribosome_inactivat_prot"/>
</dbReference>
<dbReference type="EMBL" id="PQIB02000007">
    <property type="protein sequence ID" value="RLN07591.1"/>
    <property type="molecule type" value="Genomic_DNA"/>
</dbReference>
<evidence type="ECO:0000256" key="2">
    <source>
        <dbReference type="SAM" id="SignalP"/>
    </source>
</evidence>
<dbReference type="Gene3D" id="3.40.420.10">
    <property type="entry name" value="Ricin (A subunit), domain 1"/>
    <property type="match status" value="1"/>
</dbReference>
<keyword evidence="2" id="KW-0732">Signal</keyword>
<evidence type="ECO:0000256" key="1">
    <source>
        <dbReference type="RuleBase" id="RU004915"/>
    </source>
</evidence>
<evidence type="ECO:0000313" key="3">
    <source>
        <dbReference type="EMBL" id="RLN07591.1"/>
    </source>
</evidence>
<keyword evidence="4" id="KW-1185">Reference proteome</keyword>
<comment type="catalytic activity">
    <reaction evidence="1">
        <text>Endohydrolysis of the N-glycosidic bond at one specific adenosine on the 28S rRNA.</text>
        <dbReference type="EC" id="3.2.2.22"/>
    </reaction>
</comment>
<proteinExistence type="inferred from homology"/>
<dbReference type="Pfam" id="PF00161">
    <property type="entry name" value="RIP"/>
    <property type="match status" value="1"/>
</dbReference>
<dbReference type="OrthoDB" id="692516at2759"/>